<dbReference type="InterPro" id="IPR003607">
    <property type="entry name" value="HD/PDEase_dom"/>
</dbReference>
<dbReference type="Proteomes" id="UP000199309">
    <property type="component" value="Unassembled WGS sequence"/>
</dbReference>
<accession>A0A1G9WDE9</accession>
<dbReference type="STRING" id="349095.SAMN05660299_01593"/>
<dbReference type="Gene3D" id="1.10.3210.10">
    <property type="entry name" value="Hypothetical protein af1432"/>
    <property type="match status" value="1"/>
</dbReference>
<evidence type="ECO:0000313" key="3">
    <source>
        <dbReference type="Proteomes" id="UP000199309"/>
    </source>
</evidence>
<keyword evidence="3" id="KW-1185">Reference proteome</keyword>
<feature type="domain" description="HD" evidence="1">
    <location>
        <begin position="20"/>
        <end position="111"/>
    </location>
</feature>
<name>A0A1G9WDE9_9FIRM</name>
<gene>
    <name evidence="2" type="ORF">SAMN05660299_01593</name>
</gene>
<dbReference type="EMBL" id="FNHQ01000014">
    <property type="protein sequence ID" value="SDM82251.1"/>
    <property type="molecule type" value="Genomic_DNA"/>
</dbReference>
<protein>
    <submittedName>
        <fullName evidence="2">HD domain-containing protein</fullName>
    </submittedName>
</protein>
<dbReference type="RefSeq" id="WP_176762911.1">
    <property type="nucleotide sequence ID" value="NZ_FNHQ01000014.1"/>
</dbReference>
<dbReference type="Pfam" id="PF01966">
    <property type="entry name" value="HD"/>
    <property type="match status" value="1"/>
</dbReference>
<evidence type="ECO:0000259" key="1">
    <source>
        <dbReference type="Pfam" id="PF01966"/>
    </source>
</evidence>
<dbReference type="SUPFAM" id="SSF109604">
    <property type="entry name" value="HD-domain/PDEase-like"/>
    <property type="match status" value="1"/>
</dbReference>
<dbReference type="CDD" id="cd00077">
    <property type="entry name" value="HDc"/>
    <property type="match status" value="1"/>
</dbReference>
<sequence length="162" mass="18058">MHISQLIQKAIEFDSGDARRIQHFLKVYQFAALIGTLEKIPAAQQEALESAAILHDIGIHAAEEKYGSSAGNYQEIEGPAIAHQILEEFSCSPQFIDRVCFLIGHHHTYNQVDGVDYQILIEADFLVNAYEDNLTPSAIKTAAARLFKTKNGTLLLKTIYNI</sequence>
<dbReference type="InterPro" id="IPR006674">
    <property type="entry name" value="HD_domain"/>
</dbReference>
<reference evidence="2 3" key="1">
    <citation type="submission" date="2016-10" db="EMBL/GenBank/DDBJ databases">
        <authorList>
            <person name="de Groot N.N."/>
        </authorList>
    </citation>
    <scope>NUCLEOTIDE SEQUENCE [LARGE SCALE GENOMIC DNA]</scope>
    <source>
        <strain evidence="2 3">DSM 16981</strain>
    </source>
</reference>
<proteinExistence type="predicted"/>
<dbReference type="AlphaFoldDB" id="A0A1G9WDE9"/>
<evidence type="ECO:0000313" key="2">
    <source>
        <dbReference type="EMBL" id="SDM82251.1"/>
    </source>
</evidence>
<organism evidence="2 3">
    <name type="scientific">Megasphaera paucivorans</name>
    <dbReference type="NCBI Taxonomy" id="349095"/>
    <lineage>
        <taxon>Bacteria</taxon>
        <taxon>Bacillati</taxon>
        <taxon>Bacillota</taxon>
        <taxon>Negativicutes</taxon>
        <taxon>Veillonellales</taxon>
        <taxon>Veillonellaceae</taxon>
        <taxon>Megasphaera</taxon>
    </lineage>
</organism>